<dbReference type="EMBL" id="KN833027">
    <property type="protein sequence ID" value="KIM77194.1"/>
    <property type="molecule type" value="Genomic_DNA"/>
</dbReference>
<reference evidence="2 3" key="1">
    <citation type="submission" date="2014-04" db="EMBL/GenBank/DDBJ databases">
        <authorList>
            <consortium name="DOE Joint Genome Institute"/>
            <person name="Kuo A."/>
            <person name="Tarkka M."/>
            <person name="Buscot F."/>
            <person name="Kohler A."/>
            <person name="Nagy L.G."/>
            <person name="Floudas D."/>
            <person name="Copeland A."/>
            <person name="Barry K.W."/>
            <person name="Cichocki N."/>
            <person name="Veneault-Fourrey C."/>
            <person name="LaButti K."/>
            <person name="Lindquist E.A."/>
            <person name="Lipzen A."/>
            <person name="Lundell T."/>
            <person name="Morin E."/>
            <person name="Murat C."/>
            <person name="Sun H."/>
            <person name="Tunlid A."/>
            <person name="Henrissat B."/>
            <person name="Grigoriev I.V."/>
            <person name="Hibbett D.S."/>
            <person name="Martin F."/>
            <person name="Nordberg H.P."/>
            <person name="Cantor M.N."/>
            <person name="Hua S.X."/>
        </authorList>
    </citation>
    <scope>NUCLEOTIDE SEQUENCE [LARGE SCALE GENOMIC DNA]</scope>
    <source>
        <strain evidence="2 3">F 1598</strain>
    </source>
</reference>
<sequence>MLQNSISHLPYNMWSHIETVYPATNVEHYADLYTLGLHEHAGMKAIFNTKPRHSKQKKLHDIKISEAHSLCCAKSIRTVKNSSNNVNSNNDLPANSVSNLSIALTPAQSPSPSPSPTLSNHLSNNEDDCNNPFRDLVGIENPIDDFFEILDQDQETHSEIMDLLGPTPLIHQSPVDATVKNQMQVASFLLLSVGPIMAAESNVAPSISSPART</sequence>
<gene>
    <name evidence="2" type="ORF">PILCRDRAFT_91243</name>
</gene>
<feature type="region of interest" description="Disordered" evidence="1">
    <location>
        <begin position="104"/>
        <end position="131"/>
    </location>
</feature>
<name>A0A0C3FBH2_PILCF</name>
<reference evidence="3" key="2">
    <citation type="submission" date="2015-01" db="EMBL/GenBank/DDBJ databases">
        <title>Evolutionary Origins and Diversification of the Mycorrhizal Mutualists.</title>
        <authorList>
            <consortium name="DOE Joint Genome Institute"/>
            <consortium name="Mycorrhizal Genomics Consortium"/>
            <person name="Kohler A."/>
            <person name="Kuo A."/>
            <person name="Nagy L.G."/>
            <person name="Floudas D."/>
            <person name="Copeland A."/>
            <person name="Barry K.W."/>
            <person name="Cichocki N."/>
            <person name="Veneault-Fourrey C."/>
            <person name="LaButti K."/>
            <person name="Lindquist E.A."/>
            <person name="Lipzen A."/>
            <person name="Lundell T."/>
            <person name="Morin E."/>
            <person name="Murat C."/>
            <person name="Riley R."/>
            <person name="Ohm R."/>
            <person name="Sun H."/>
            <person name="Tunlid A."/>
            <person name="Henrissat B."/>
            <person name="Grigoriev I.V."/>
            <person name="Hibbett D.S."/>
            <person name="Martin F."/>
        </authorList>
    </citation>
    <scope>NUCLEOTIDE SEQUENCE [LARGE SCALE GENOMIC DNA]</scope>
    <source>
        <strain evidence="3">F 1598</strain>
    </source>
</reference>
<evidence type="ECO:0000313" key="3">
    <source>
        <dbReference type="Proteomes" id="UP000054166"/>
    </source>
</evidence>
<organism evidence="2 3">
    <name type="scientific">Piloderma croceum (strain F 1598)</name>
    <dbReference type="NCBI Taxonomy" id="765440"/>
    <lineage>
        <taxon>Eukaryota</taxon>
        <taxon>Fungi</taxon>
        <taxon>Dikarya</taxon>
        <taxon>Basidiomycota</taxon>
        <taxon>Agaricomycotina</taxon>
        <taxon>Agaricomycetes</taxon>
        <taxon>Agaricomycetidae</taxon>
        <taxon>Atheliales</taxon>
        <taxon>Atheliaceae</taxon>
        <taxon>Piloderma</taxon>
    </lineage>
</organism>
<dbReference type="AlphaFoldDB" id="A0A0C3FBH2"/>
<dbReference type="InParanoid" id="A0A0C3FBH2"/>
<proteinExistence type="predicted"/>
<evidence type="ECO:0000256" key="1">
    <source>
        <dbReference type="SAM" id="MobiDB-lite"/>
    </source>
</evidence>
<accession>A0A0C3FBH2</accession>
<keyword evidence="3" id="KW-1185">Reference proteome</keyword>
<dbReference type="Proteomes" id="UP000054166">
    <property type="component" value="Unassembled WGS sequence"/>
</dbReference>
<dbReference type="HOGENOM" id="CLU_1294858_0_0_1"/>
<protein>
    <submittedName>
        <fullName evidence="2">Uncharacterized protein</fullName>
    </submittedName>
</protein>
<evidence type="ECO:0000313" key="2">
    <source>
        <dbReference type="EMBL" id="KIM77194.1"/>
    </source>
</evidence>